<keyword evidence="1" id="KW-0614">Plasmid</keyword>
<organism evidence="1 2">
    <name type="scientific">Limosilactobacillus mucosae LM1</name>
    <dbReference type="NCBI Taxonomy" id="1130798"/>
    <lineage>
        <taxon>Bacteria</taxon>
        <taxon>Bacillati</taxon>
        <taxon>Bacillota</taxon>
        <taxon>Bacilli</taxon>
        <taxon>Lactobacillales</taxon>
        <taxon>Lactobacillaceae</taxon>
        <taxon>Limosilactobacillus</taxon>
    </lineage>
</organism>
<dbReference type="HOGENOM" id="CLU_2700116_0_0_9"/>
<dbReference type="Proteomes" id="UP000003645">
    <property type="component" value="Plasmid pLM1"/>
</dbReference>
<name>A0A0D4CNA8_LIMMU</name>
<dbReference type="KEGG" id="lmu:LBLM1_11070"/>
<evidence type="ECO:0000313" key="1">
    <source>
        <dbReference type="EMBL" id="AJT51564.1"/>
    </source>
</evidence>
<dbReference type="RefSeq" id="WP_039946360.1">
    <property type="nucleotide sequence ID" value="NZ_CP011014.1"/>
</dbReference>
<geneLocation type="plasmid" evidence="1 2">
    <name>pLM1</name>
</geneLocation>
<dbReference type="AlphaFoldDB" id="A0A0D4CNA8"/>
<gene>
    <name evidence="1" type="ORF">LBLM1_11070</name>
</gene>
<accession>A0A0D4CNA8</accession>
<sequence length="73" mass="8068">MRKLIKLAAIALIAYASLVTVVMIKQQATINHQQRTIQTYHNPSNGDRLVIAGQTFTIKKDKTSNAVDFALGK</sequence>
<keyword evidence="2" id="KW-1185">Reference proteome</keyword>
<evidence type="ECO:0000313" key="2">
    <source>
        <dbReference type="Proteomes" id="UP000003645"/>
    </source>
</evidence>
<dbReference type="EMBL" id="CP011014">
    <property type="protein sequence ID" value="AJT51564.1"/>
    <property type="molecule type" value="Genomic_DNA"/>
</dbReference>
<reference evidence="1 2" key="1">
    <citation type="journal article" date="2012" name="J. Bacteriol.">
        <title>Genome sequence of Lactobacillus mucosae LM1, isolated from piglet feces.</title>
        <authorList>
            <person name="Lee J.H."/>
            <person name="Valeriano V.D."/>
            <person name="Shin Y.R."/>
            <person name="Chae J.P."/>
            <person name="Kim G.B."/>
            <person name="Ham J.S."/>
            <person name="Chun J."/>
            <person name="Kang D.K."/>
        </authorList>
    </citation>
    <scope>NUCLEOTIDE SEQUENCE [LARGE SCALE GENOMIC DNA]</scope>
    <source>
        <strain evidence="1 2">LM1</strain>
        <plasmid evidence="1">pLM1</plasmid>
    </source>
</reference>
<proteinExistence type="predicted"/>
<protein>
    <submittedName>
        <fullName evidence="1">Uncharacterized protein</fullName>
    </submittedName>
</protein>